<dbReference type="Proteomes" id="UP000002255">
    <property type="component" value="Chromosome"/>
</dbReference>
<protein>
    <recommendedName>
        <fullName evidence="3">Glycosyl hydrolase-like 10 domain-containing protein</fullName>
    </recommendedName>
</protein>
<dbReference type="EMBL" id="CP001821">
    <property type="protein sequence ID" value="ACZ31135.1"/>
    <property type="molecule type" value="Genomic_DNA"/>
</dbReference>
<reference evidence="5" key="1">
    <citation type="submission" date="2009-11" db="EMBL/GenBank/DDBJ databases">
        <title>The complete chromosome of Xylanimonas cellulosilytica DSM 15894.</title>
        <authorList>
            <consortium name="US DOE Joint Genome Institute (JGI-PGF)"/>
            <person name="Lucas S."/>
            <person name="Copeland A."/>
            <person name="Lapidus A."/>
            <person name="Glavina del Rio T."/>
            <person name="Dalin E."/>
            <person name="Tice H."/>
            <person name="Bruce D."/>
            <person name="Goodwin L."/>
            <person name="Pitluck S."/>
            <person name="Kyrpides N."/>
            <person name="Mavromatis K."/>
            <person name="Ivanova N."/>
            <person name="Mikhailova N."/>
            <person name="Foster B."/>
            <person name="Clum A."/>
            <person name="Brettin T."/>
            <person name="Detter J.C."/>
            <person name="Han C."/>
            <person name="Larimer F."/>
            <person name="Land M."/>
            <person name="Hauser L."/>
            <person name="Markowitz V."/>
            <person name="Cheng J.F."/>
            <person name="Hugenholtz P."/>
            <person name="Woyke T."/>
            <person name="Wu D."/>
            <person name="Gehrich-Schroeter G."/>
            <person name="Schneider S."/>
            <person name="Pukall S.R."/>
            <person name="Klenk H.P."/>
            <person name="Eisen J.A."/>
        </authorList>
    </citation>
    <scope>NUCLEOTIDE SEQUENCE [LARGE SCALE GENOMIC DNA]</scope>
    <source>
        <strain evidence="5">DSM 15894 / CECT 5975 / LMG 20990 / XIL07</strain>
    </source>
</reference>
<dbReference type="AlphaFoldDB" id="D1BUC2"/>
<evidence type="ECO:0000313" key="5">
    <source>
        <dbReference type="Proteomes" id="UP000002255"/>
    </source>
</evidence>
<feature type="signal peptide" evidence="2">
    <location>
        <begin position="1"/>
        <end position="41"/>
    </location>
</feature>
<name>D1BUC2_XYLCX</name>
<feature type="chain" id="PRO_5003021753" description="Glycosyl hydrolase-like 10 domain-containing protein" evidence="2">
    <location>
        <begin position="42"/>
        <end position="806"/>
    </location>
</feature>
<evidence type="ECO:0000256" key="1">
    <source>
        <dbReference type="ARBA" id="ARBA00022729"/>
    </source>
</evidence>
<dbReference type="PANTHER" id="PTHR43405">
    <property type="entry name" value="GLYCOSYL HYDROLASE DIGH"/>
    <property type="match status" value="1"/>
</dbReference>
<dbReference type="STRING" id="446471.Xcel_2117"/>
<dbReference type="OrthoDB" id="9773203at2"/>
<accession>D1BUC2</accession>
<reference evidence="4 5" key="2">
    <citation type="journal article" date="2010" name="Stand. Genomic Sci.">
        <title>Complete genome sequence of Xylanimonas cellulosilytica type strain (XIL07).</title>
        <authorList>
            <person name="Foster B."/>
            <person name="Pukall R."/>
            <person name="Abt B."/>
            <person name="Nolan M."/>
            <person name="Glavina Del Rio T."/>
            <person name="Chen F."/>
            <person name="Lucas S."/>
            <person name="Tice H."/>
            <person name="Pitluck S."/>
            <person name="Cheng J.-F."/>
            <person name="Chertkov O."/>
            <person name="Brettin T."/>
            <person name="Han C."/>
            <person name="Detter J.C."/>
            <person name="Bruce D."/>
            <person name="Goodwin L."/>
            <person name="Ivanova N."/>
            <person name="Mavromatis K."/>
            <person name="Pati A."/>
            <person name="Mikhailova N."/>
            <person name="Chen A."/>
            <person name="Palaniappan K."/>
            <person name="Land M."/>
            <person name="Hauser L."/>
            <person name="Chang Y.-J."/>
            <person name="Jeffries C.D."/>
            <person name="Chain P."/>
            <person name="Rohde M."/>
            <person name="Goeker M."/>
            <person name="Bristow J."/>
            <person name="Eisen J.A."/>
            <person name="Markowitz V."/>
            <person name="Hugenholtz P."/>
            <person name="Kyrpides N.C."/>
            <person name="Klenk H.-P."/>
            <person name="Lapidus A."/>
        </authorList>
    </citation>
    <scope>NUCLEOTIDE SEQUENCE [LARGE SCALE GENOMIC DNA]</scope>
    <source>
        <strain evidence="5">DSM 15894 / CECT 5975 / LMG 20990 / XIL07</strain>
    </source>
</reference>
<dbReference type="KEGG" id="xce:Xcel_2117"/>
<evidence type="ECO:0000259" key="3">
    <source>
        <dbReference type="Pfam" id="PF02638"/>
    </source>
</evidence>
<organism evidence="4 5">
    <name type="scientific">Xylanimonas cellulosilytica (strain DSM 15894 / JCM 12276 / CECT 5975 / KCTC 9989 / LMG 20990 / NBRC 107835 / XIL07)</name>
    <dbReference type="NCBI Taxonomy" id="446471"/>
    <lineage>
        <taxon>Bacteria</taxon>
        <taxon>Bacillati</taxon>
        <taxon>Actinomycetota</taxon>
        <taxon>Actinomycetes</taxon>
        <taxon>Micrococcales</taxon>
        <taxon>Promicromonosporaceae</taxon>
        <taxon>Xylanimonas</taxon>
    </lineage>
</organism>
<dbReference type="InterPro" id="IPR003790">
    <property type="entry name" value="GHL10"/>
</dbReference>
<dbReference type="SUPFAM" id="SSF51445">
    <property type="entry name" value="(Trans)glycosidases"/>
    <property type="match status" value="1"/>
</dbReference>
<gene>
    <name evidence="4" type="ordered locus">Xcel_2117</name>
</gene>
<sequence>MRARHTATATPPGVVGRVARTLVALALAATGVGVAAVPASAQDPVDRTTVVAADGTTWAIDAVNAGRGVGQLVQYTPDYGFTTFTNQWGAEAVLEATGAPNTYRVTTVVSAAVDGDGAGNQPIPADGFVLSAGPAGDADPAAWVAGHLAPGDEVTVLRPTSLDGSYALAATDPTPESNPDGAPFPGYRGGDQLIQYTPVFGETTGTNEWGSEAVVQGGVITALGAASTAIPQDGYVLSGNGLADDWLRAHAVVGASVEITDGTVHISSNVGTSIDNAARGLADVAQTVTARYDAFEDADFDGANAALAEANALLEKARVAQGTDDQLALYYVDQATAAANTASYRSIPARVAESRGVWYRPEEKNPEAVEATVEAMASAGVNEVYLQVLSGGYTIYPSAVAVAHGLPAVRPDLAGYDALAAWKSAADENGIELHAWIDGLQVGNELGDGIGPIVQQHPEWLAVDRAHAGTTTATPSFNGFYWLDITDPVARQYMIDVTTEMVSRYDLAGLNHDYMRYWDNGNAQDSYNFSDDSRAAYQALTGVDPVTLSPEADAAAWERWKAFVSSEEDRLVRDIFRSVKKAAPTAVVSNAPEVGRENAEIGRWNDVVDVVIPQAYTANLDSIHQRVEWIQDTMTGGQLVYTGLSAMYQRFGSARTVEQTQAARDLDEGSVIFSWGQAGPAHIAALSNGPWRGRAVSPGVHPVEATRALIDDTVATIDELYLARGGMKANIAKQVGQRLTSIKATLSNGPTRGQLNAARKQLAAIEEKVERERAAGNVADAVADRLGETFRSATAFLTYASERGMR</sequence>
<dbReference type="Pfam" id="PF02638">
    <property type="entry name" value="GHL10"/>
    <property type="match status" value="1"/>
</dbReference>
<feature type="domain" description="Glycosyl hydrolase-like 10" evidence="3">
    <location>
        <begin position="365"/>
        <end position="628"/>
    </location>
</feature>
<evidence type="ECO:0000256" key="2">
    <source>
        <dbReference type="SAM" id="SignalP"/>
    </source>
</evidence>
<dbReference type="HOGENOM" id="CLU_347055_0_0_11"/>
<keyword evidence="1 2" id="KW-0732">Signal</keyword>
<dbReference type="RefSeq" id="WP_012878877.1">
    <property type="nucleotide sequence ID" value="NC_013530.1"/>
</dbReference>
<dbReference type="InterPro" id="IPR017853">
    <property type="entry name" value="GH"/>
</dbReference>
<keyword evidence="5" id="KW-1185">Reference proteome</keyword>
<dbReference type="PANTHER" id="PTHR43405:SF1">
    <property type="entry name" value="GLYCOSYL HYDROLASE DIGH"/>
    <property type="match status" value="1"/>
</dbReference>
<dbReference type="Gene3D" id="3.20.20.80">
    <property type="entry name" value="Glycosidases"/>
    <property type="match status" value="1"/>
</dbReference>
<dbReference type="eggNOG" id="COG1649">
    <property type="taxonomic scope" value="Bacteria"/>
</dbReference>
<proteinExistence type="predicted"/>
<dbReference type="InterPro" id="IPR052177">
    <property type="entry name" value="Divisome_Glycosyl_Hydrolase"/>
</dbReference>
<evidence type="ECO:0000313" key="4">
    <source>
        <dbReference type="EMBL" id="ACZ31135.1"/>
    </source>
</evidence>